<feature type="chain" id="PRO_5028353465" evidence="2">
    <location>
        <begin position="23"/>
        <end position="210"/>
    </location>
</feature>
<proteinExistence type="predicted"/>
<keyword evidence="2" id="KW-0732">Signal</keyword>
<dbReference type="AlphaFoldDB" id="A0A6V7V8H5"/>
<reference evidence="3 4" key="1">
    <citation type="submission" date="2020-08" db="EMBL/GenBank/DDBJ databases">
        <authorList>
            <person name="Koutsovoulos G."/>
            <person name="Danchin GJ E."/>
        </authorList>
    </citation>
    <scope>NUCLEOTIDE SEQUENCE [LARGE SCALE GENOMIC DNA]</scope>
</reference>
<comment type="caution">
    <text evidence="3">The sequence shown here is derived from an EMBL/GenBank/DDBJ whole genome shotgun (WGS) entry which is preliminary data.</text>
</comment>
<dbReference type="Proteomes" id="UP000580250">
    <property type="component" value="Unassembled WGS sequence"/>
</dbReference>
<evidence type="ECO:0000313" key="3">
    <source>
        <dbReference type="EMBL" id="CAD2170614.1"/>
    </source>
</evidence>
<feature type="region of interest" description="Disordered" evidence="1">
    <location>
        <begin position="106"/>
        <end position="210"/>
    </location>
</feature>
<sequence length="210" mass="22809">MNLSILIMLLFCFSNLFSLTESMFPGRRQGYGFNGEGAVPPQNNQRARQAAVFPRGQRPYAYDPEPSAAEIANFHRFQNVDQIGQNPPLINHNLHNNAVGRNVQHEEITEDSYPPQISDDESEVSTSGTTISGYGRRENESSSGSRGGGSSRDIYGVGSVYGIPEEGSANRVHGGGLVHGTPGEGSGRDIYGGESKPSRNTHRHGHNNLR</sequence>
<feature type="compositionally biased region" description="Basic residues" evidence="1">
    <location>
        <begin position="199"/>
        <end position="210"/>
    </location>
</feature>
<dbReference type="EMBL" id="CAJEWN010000171">
    <property type="protein sequence ID" value="CAD2170614.1"/>
    <property type="molecule type" value="Genomic_DNA"/>
</dbReference>
<evidence type="ECO:0000256" key="2">
    <source>
        <dbReference type="SAM" id="SignalP"/>
    </source>
</evidence>
<gene>
    <name evidence="3" type="ORF">MENT_LOCUS22032</name>
</gene>
<protein>
    <submittedName>
        <fullName evidence="3">Uncharacterized protein</fullName>
    </submittedName>
</protein>
<feature type="signal peptide" evidence="2">
    <location>
        <begin position="1"/>
        <end position="22"/>
    </location>
</feature>
<feature type="compositionally biased region" description="Gly residues" evidence="1">
    <location>
        <begin position="173"/>
        <end position="185"/>
    </location>
</feature>
<evidence type="ECO:0000256" key="1">
    <source>
        <dbReference type="SAM" id="MobiDB-lite"/>
    </source>
</evidence>
<accession>A0A6V7V8H5</accession>
<organism evidence="3 4">
    <name type="scientific">Meloidogyne enterolobii</name>
    <name type="common">Root-knot nematode worm</name>
    <name type="synonym">Meloidogyne mayaguensis</name>
    <dbReference type="NCBI Taxonomy" id="390850"/>
    <lineage>
        <taxon>Eukaryota</taxon>
        <taxon>Metazoa</taxon>
        <taxon>Ecdysozoa</taxon>
        <taxon>Nematoda</taxon>
        <taxon>Chromadorea</taxon>
        <taxon>Rhabditida</taxon>
        <taxon>Tylenchina</taxon>
        <taxon>Tylenchomorpha</taxon>
        <taxon>Tylenchoidea</taxon>
        <taxon>Meloidogynidae</taxon>
        <taxon>Meloidogyninae</taxon>
        <taxon>Meloidogyne</taxon>
    </lineage>
</organism>
<name>A0A6V7V8H5_MELEN</name>
<evidence type="ECO:0000313" key="4">
    <source>
        <dbReference type="Proteomes" id="UP000580250"/>
    </source>
</evidence>